<dbReference type="Proteomes" id="UP000250462">
    <property type="component" value="Unassembled WGS sequence"/>
</dbReference>
<comment type="caution">
    <text evidence="1">The sequence shown here is derived from an EMBL/GenBank/DDBJ whole genome shotgun (WGS) entry which is preliminary data.</text>
</comment>
<protein>
    <recommendedName>
        <fullName evidence="3">Type II toxin-antitoxin system PemK/MazF family toxin</fullName>
    </recommendedName>
</protein>
<keyword evidence="2" id="KW-1185">Reference proteome</keyword>
<dbReference type="EMBL" id="QMIG01000002">
    <property type="protein sequence ID" value="RAW17983.1"/>
    <property type="molecule type" value="Genomic_DNA"/>
</dbReference>
<accession>A0A329R0T7</accession>
<gene>
    <name evidence="1" type="ORF">DPM12_03855</name>
</gene>
<evidence type="ECO:0008006" key="3">
    <source>
        <dbReference type="Google" id="ProtNLM"/>
    </source>
</evidence>
<dbReference type="AlphaFoldDB" id="A0A329R0T7"/>
<proteinExistence type="predicted"/>
<evidence type="ECO:0000313" key="1">
    <source>
        <dbReference type="EMBL" id="RAW17983.1"/>
    </source>
</evidence>
<reference evidence="1 2" key="1">
    <citation type="submission" date="2018-06" db="EMBL/GenBank/DDBJ databases">
        <title>Phytoactinopolyspora halophila sp. nov., a novel halophilic actinomycete isolated from a saline soil in China.</title>
        <authorList>
            <person name="Tang S.-K."/>
        </authorList>
    </citation>
    <scope>NUCLEOTIDE SEQUENCE [LARGE SCALE GENOMIC DNA]</scope>
    <source>
        <strain evidence="1 2">YIM 96934</strain>
    </source>
</reference>
<sequence length="95" mass="10512">MNPGEIWRLEDQSLRLVLSNATYNTSQLNQVITAVVRSAPPAGFQPFAVDTPHGVLLPDRLAMHPRHWLVEHVATVDAGHLAAVRQHLAFLVCDL</sequence>
<organism evidence="1 2">
    <name type="scientific">Phytoactinopolyspora halophila</name>
    <dbReference type="NCBI Taxonomy" id="1981511"/>
    <lineage>
        <taxon>Bacteria</taxon>
        <taxon>Bacillati</taxon>
        <taxon>Actinomycetota</taxon>
        <taxon>Actinomycetes</taxon>
        <taxon>Jiangellales</taxon>
        <taxon>Jiangellaceae</taxon>
        <taxon>Phytoactinopolyspora</taxon>
    </lineage>
</organism>
<evidence type="ECO:0000313" key="2">
    <source>
        <dbReference type="Proteomes" id="UP000250462"/>
    </source>
</evidence>
<name>A0A329R0T7_9ACTN</name>